<dbReference type="AlphaFoldDB" id="A0A2W4CWT8"/>
<accession>A0A2W4CWT8</accession>
<comment type="caution">
    <text evidence="2">The sequence shown here is derived from an EMBL/GenBank/DDBJ whole genome shotgun (WGS) entry which is preliminary data.</text>
</comment>
<reference evidence="2 3" key="1">
    <citation type="journal article" date="2018" name="Sci. Rep.">
        <title>Rhizobium tumorigenes sp. nov., a novel plant tumorigenic bacterium isolated from cane gall tumors on thornless blackberry.</title>
        <authorList>
            <person name="Kuzmanovi N."/>
            <person name="Smalla K."/>
            <person name="Gronow S."/>
            <person name="PuBawska J."/>
        </authorList>
    </citation>
    <scope>NUCLEOTIDE SEQUENCE [LARGE SCALE GENOMIC DNA]</scope>
    <source>
        <strain evidence="2 3">CCBAU 85046</strain>
    </source>
</reference>
<keyword evidence="3" id="KW-1185">Reference proteome</keyword>
<evidence type="ECO:0000313" key="3">
    <source>
        <dbReference type="Proteomes" id="UP000248925"/>
    </source>
</evidence>
<organism evidence="2 3">
    <name type="scientific">Rhizobium tubonense</name>
    <dbReference type="NCBI Taxonomy" id="484088"/>
    <lineage>
        <taxon>Bacteria</taxon>
        <taxon>Pseudomonadati</taxon>
        <taxon>Pseudomonadota</taxon>
        <taxon>Alphaproteobacteria</taxon>
        <taxon>Hyphomicrobiales</taxon>
        <taxon>Rhizobiaceae</taxon>
        <taxon>Rhizobium/Agrobacterium group</taxon>
        <taxon>Rhizobium</taxon>
    </lineage>
</organism>
<proteinExistence type="predicted"/>
<feature type="compositionally biased region" description="Basic residues" evidence="1">
    <location>
        <begin position="32"/>
        <end position="44"/>
    </location>
</feature>
<dbReference type="EMBL" id="PCDP01000059">
    <property type="protein sequence ID" value="PZM09744.1"/>
    <property type="molecule type" value="Genomic_DNA"/>
</dbReference>
<feature type="region of interest" description="Disordered" evidence="1">
    <location>
        <begin position="29"/>
        <end position="84"/>
    </location>
</feature>
<evidence type="ECO:0000313" key="2">
    <source>
        <dbReference type="EMBL" id="PZM09744.1"/>
    </source>
</evidence>
<feature type="region of interest" description="Disordered" evidence="1">
    <location>
        <begin position="169"/>
        <end position="192"/>
    </location>
</feature>
<feature type="compositionally biased region" description="Basic and acidic residues" evidence="1">
    <location>
        <begin position="45"/>
        <end position="56"/>
    </location>
</feature>
<sequence length="271" mass="31201">MRIPLQNKGKRSRVAALFQGEAKGRVADAAAKHRSIRQKPRCSRRGFDRQAKERAARLLLSSMSQQKQRPPRRLGPQAEPPTFRQPETCRIAAHLQNDDRKDPTCQCRLSQPQRLLKFSGGCMQETLRLQTEIPEADRIGQTRFHRRHRIADPKHYGATSRYILIPLSEPRGESKSKPRSGTSIAKRQRTDLSQRISRNTAFERLIKCRNAGLERPSLLRAGLRPPSISRHRLMRRRSQSWHRLTFQSGNSFTQGKKRLPRHGCFGHDVNS</sequence>
<feature type="compositionally biased region" description="Polar residues" evidence="1">
    <location>
        <begin position="179"/>
        <end position="192"/>
    </location>
</feature>
<gene>
    <name evidence="2" type="ORF">CPY51_26100</name>
</gene>
<evidence type="ECO:0000256" key="1">
    <source>
        <dbReference type="SAM" id="MobiDB-lite"/>
    </source>
</evidence>
<name>A0A2W4CWT8_9HYPH</name>
<protein>
    <submittedName>
        <fullName evidence="2">Uncharacterized protein</fullName>
    </submittedName>
</protein>
<dbReference type="Proteomes" id="UP000248925">
    <property type="component" value="Unassembled WGS sequence"/>
</dbReference>